<gene>
    <name evidence="4" type="ORF">F0U83_01005</name>
</gene>
<dbReference type="PANTHER" id="PTHR30055">
    <property type="entry name" value="HTH-TYPE TRANSCRIPTIONAL REGULATOR RUTR"/>
    <property type="match status" value="1"/>
</dbReference>
<evidence type="ECO:0000256" key="1">
    <source>
        <dbReference type="ARBA" id="ARBA00023125"/>
    </source>
</evidence>
<sequence length="220" mass="24984">MLPNLAIKKESVLARRSREEAEQTRQLLLETALRHYATYGIHQTSLKAIAADAGVTHGALYWHFKNRDDLIVALASTYTLPFERAYMEHLQAIDQDALSALAGFLTDTAKVVLRETQASFTFSVFYQRRAELPEVPALNEILQSERMLWLDYIDRFLKQARKQKQIRKKTKSQPMAEVLLSQMFGLLILCLWSEDESAPVSTLIATGIENAIRGLDATKD</sequence>
<dbReference type="Gene3D" id="1.10.357.10">
    <property type="entry name" value="Tetracycline Repressor, domain 2"/>
    <property type="match status" value="1"/>
</dbReference>
<dbReference type="PRINTS" id="PR00455">
    <property type="entry name" value="HTHTETR"/>
</dbReference>
<dbReference type="OrthoDB" id="5816932at2"/>
<reference evidence="4 5" key="1">
    <citation type="journal article" date="2019" name="Biochem. Eng. J.">
        <title>Metabolic engineering of the marine bacteria Neptunomonas concharum for the production of acetoin and meso-2,3-butanediol from acetate.</title>
        <authorList>
            <person name="Li W."/>
            <person name="Pu N."/>
            <person name="Liu C.-X."/>
            <person name="Yuan Q.-P."/>
            <person name="Li Z.-J."/>
        </authorList>
    </citation>
    <scope>NUCLEOTIDE SEQUENCE [LARGE SCALE GENOMIC DNA]</scope>
    <source>
        <strain evidence="4 5">JCM17730</strain>
    </source>
</reference>
<dbReference type="EMBL" id="CP043869">
    <property type="protein sequence ID" value="QEQ95392.1"/>
    <property type="molecule type" value="Genomic_DNA"/>
</dbReference>
<organism evidence="4 5">
    <name type="scientific">Neptunomonas concharum</name>
    <dbReference type="NCBI Taxonomy" id="1031538"/>
    <lineage>
        <taxon>Bacteria</taxon>
        <taxon>Pseudomonadati</taxon>
        <taxon>Pseudomonadota</taxon>
        <taxon>Gammaproteobacteria</taxon>
        <taxon>Oceanospirillales</taxon>
        <taxon>Oceanospirillaceae</taxon>
        <taxon>Neptunomonas</taxon>
    </lineage>
</organism>
<keyword evidence="5" id="KW-1185">Reference proteome</keyword>
<dbReference type="SUPFAM" id="SSF48498">
    <property type="entry name" value="Tetracyclin repressor-like, C-terminal domain"/>
    <property type="match status" value="1"/>
</dbReference>
<dbReference type="SUPFAM" id="SSF46689">
    <property type="entry name" value="Homeodomain-like"/>
    <property type="match status" value="1"/>
</dbReference>
<accession>A0A5P1R7X8</accession>
<dbReference type="InterPro" id="IPR001647">
    <property type="entry name" value="HTH_TetR"/>
</dbReference>
<name>A0A5P1R7X8_9GAMM</name>
<dbReference type="GO" id="GO:0003700">
    <property type="term" value="F:DNA-binding transcription factor activity"/>
    <property type="evidence" value="ECO:0007669"/>
    <property type="project" value="TreeGrafter"/>
</dbReference>
<proteinExistence type="predicted"/>
<feature type="DNA-binding region" description="H-T-H motif" evidence="2">
    <location>
        <begin position="45"/>
        <end position="64"/>
    </location>
</feature>
<dbReference type="AlphaFoldDB" id="A0A5P1R7X8"/>
<dbReference type="InterPro" id="IPR009057">
    <property type="entry name" value="Homeodomain-like_sf"/>
</dbReference>
<dbReference type="Proteomes" id="UP000324760">
    <property type="component" value="Chromosome"/>
</dbReference>
<dbReference type="PROSITE" id="PS50977">
    <property type="entry name" value="HTH_TETR_2"/>
    <property type="match status" value="1"/>
</dbReference>
<dbReference type="GO" id="GO:0000976">
    <property type="term" value="F:transcription cis-regulatory region binding"/>
    <property type="evidence" value="ECO:0007669"/>
    <property type="project" value="TreeGrafter"/>
</dbReference>
<dbReference type="KEGG" id="ncu:F0U83_01005"/>
<evidence type="ECO:0000313" key="4">
    <source>
        <dbReference type="EMBL" id="QEQ95392.1"/>
    </source>
</evidence>
<dbReference type="Pfam" id="PF00440">
    <property type="entry name" value="TetR_N"/>
    <property type="match status" value="1"/>
</dbReference>
<keyword evidence="1 2" id="KW-0238">DNA-binding</keyword>
<evidence type="ECO:0000256" key="2">
    <source>
        <dbReference type="PROSITE-ProRule" id="PRU00335"/>
    </source>
</evidence>
<dbReference type="InterPro" id="IPR050109">
    <property type="entry name" value="HTH-type_TetR-like_transc_reg"/>
</dbReference>
<protein>
    <submittedName>
        <fullName evidence="4">TetR family transcriptional regulator</fullName>
    </submittedName>
</protein>
<dbReference type="InterPro" id="IPR036271">
    <property type="entry name" value="Tet_transcr_reg_TetR-rel_C_sf"/>
</dbReference>
<feature type="domain" description="HTH tetR-type" evidence="3">
    <location>
        <begin position="22"/>
        <end position="82"/>
    </location>
</feature>
<evidence type="ECO:0000259" key="3">
    <source>
        <dbReference type="PROSITE" id="PS50977"/>
    </source>
</evidence>
<evidence type="ECO:0000313" key="5">
    <source>
        <dbReference type="Proteomes" id="UP000324760"/>
    </source>
</evidence>
<dbReference type="PANTHER" id="PTHR30055:SF226">
    <property type="entry name" value="HTH-TYPE TRANSCRIPTIONAL REGULATOR PKSA"/>
    <property type="match status" value="1"/>
</dbReference>